<dbReference type="Gene3D" id="3.40.50.11240">
    <property type="entry name" value="Ethanolamine ammonia-lyase light chain (EutC)"/>
    <property type="match status" value="1"/>
</dbReference>
<feature type="binding site" evidence="5">
    <location>
        <position position="226"/>
    </location>
    <ligand>
        <name>adenosylcob(III)alamin</name>
        <dbReference type="ChEBI" id="CHEBI:18408"/>
    </ligand>
</feature>
<feature type="region of interest" description="Disordered" evidence="6">
    <location>
        <begin position="1"/>
        <end position="29"/>
    </location>
</feature>
<comment type="pathway">
    <text evidence="5">Amine and polyamine degradation; ethanolamine degradation.</text>
</comment>
<evidence type="ECO:0000256" key="6">
    <source>
        <dbReference type="SAM" id="MobiDB-lite"/>
    </source>
</evidence>
<proteinExistence type="inferred from homology"/>
<comment type="cofactor">
    <cofactor evidence="5">
        <name>adenosylcob(III)alamin</name>
        <dbReference type="ChEBI" id="CHEBI:18408"/>
    </cofactor>
    <text evidence="5">Binds between the large and small subunits.</text>
</comment>
<comment type="subcellular location">
    <subcellularLocation>
        <location evidence="5">Bacterial microcompartment</location>
    </subcellularLocation>
</comment>
<evidence type="ECO:0000313" key="8">
    <source>
        <dbReference type="Proteomes" id="UP000545507"/>
    </source>
</evidence>
<evidence type="ECO:0000256" key="4">
    <source>
        <dbReference type="ARBA" id="ARBA00024446"/>
    </source>
</evidence>
<evidence type="ECO:0000256" key="3">
    <source>
        <dbReference type="ARBA" id="ARBA00023285"/>
    </source>
</evidence>
<keyword evidence="1 5" id="KW-0846">Cobalamin</keyword>
<dbReference type="NCBIfam" id="NF003971">
    <property type="entry name" value="PRK05465.1"/>
    <property type="match status" value="1"/>
</dbReference>
<dbReference type="InterPro" id="IPR042255">
    <property type="entry name" value="EutC_N"/>
</dbReference>
<keyword evidence="4 5" id="KW-1283">Bacterial microcompartment</keyword>
<protein>
    <recommendedName>
        <fullName evidence="5">Ethanolamine ammonia-lyase small subunit</fullName>
        <shortName evidence="5">EAL small subunit</shortName>
        <ecNumber evidence="5">4.3.1.7</ecNumber>
    </recommendedName>
</protein>
<dbReference type="GO" id="GO:0009350">
    <property type="term" value="C:ethanolamine ammonia-lyase complex"/>
    <property type="evidence" value="ECO:0007669"/>
    <property type="project" value="UniProtKB-UniRule"/>
</dbReference>
<dbReference type="GO" id="GO:0031419">
    <property type="term" value="F:cobalamin binding"/>
    <property type="evidence" value="ECO:0007669"/>
    <property type="project" value="UniProtKB-UniRule"/>
</dbReference>
<dbReference type="Gene3D" id="1.10.30.40">
    <property type="entry name" value="Ethanolamine ammonia-lyase light chain (EutC), N-terminal domain"/>
    <property type="match status" value="1"/>
</dbReference>
<dbReference type="Pfam" id="PF05985">
    <property type="entry name" value="EutC"/>
    <property type="match status" value="1"/>
</dbReference>
<dbReference type="GO" id="GO:0031471">
    <property type="term" value="C:ethanolamine degradation polyhedral organelle"/>
    <property type="evidence" value="ECO:0007669"/>
    <property type="project" value="UniProtKB-UniRule"/>
</dbReference>
<dbReference type="GO" id="GO:0046336">
    <property type="term" value="P:ethanolamine catabolic process"/>
    <property type="evidence" value="ECO:0007669"/>
    <property type="project" value="UniProtKB-UniRule"/>
</dbReference>
<dbReference type="GO" id="GO:0006520">
    <property type="term" value="P:amino acid metabolic process"/>
    <property type="evidence" value="ECO:0007669"/>
    <property type="project" value="InterPro"/>
</dbReference>
<keyword evidence="2 5" id="KW-0456">Lyase</keyword>
<evidence type="ECO:0000313" key="7">
    <source>
        <dbReference type="EMBL" id="NWF43949.1"/>
    </source>
</evidence>
<gene>
    <name evidence="5" type="primary">eutC</name>
    <name evidence="7" type="ORF">F3K02_01600</name>
</gene>
<evidence type="ECO:0000256" key="1">
    <source>
        <dbReference type="ARBA" id="ARBA00022628"/>
    </source>
</evidence>
<dbReference type="InterPro" id="IPR009246">
    <property type="entry name" value="EutC"/>
</dbReference>
<dbReference type="InterPro" id="IPR042251">
    <property type="entry name" value="EutC_C"/>
</dbReference>
<organism evidence="7 8">
    <name type="scientific">Hydrogenophaga aromaticivorans</name>
    <dbReference type="NCBI Taxonomy" id="2610898"/>
    <lineage>
        <taxon>Bacteria</taxon>
        <taxon>Pseudomonadati</taxon>
        <taxon>Pseudomonadota</taxon>
        <taxon>Betaproteobacteria</taxon>
        <taxon>Burkholderiales</taxon>
        <taxon>Comamonadaceae</taxon>
        <taxon>Hydrogenophaga</taxon>
    </lineage>
</organism>
<comment type="subunit">
    <text evidence="5">The basic unit is a heterodimer which dimerizes to form tetramers. The heterotetramers trimerize; 6 large subunits form a core ring with 6 small subunits projecting outwards.</text>
</comment>
<dbReference type="EMBL" id="VYGV01000001">
    <property type="protein sequence ID" value="NWF43949.1"/>
    <property type="molecule type" value="Genomic_DNA"/>
</dbReference>
<feature type="binding site" evidence="5">
    <location>
        <position position="197"/>
    </location>
    <ligand>
        <name>adenosylcob(III)alamin</name>
        <dbReference type="ChEBI" id="CHEBI:18408"/>
    </ligand>
</feature>
<dbReference type="GO" id="GO:0008851">
    <property type="term" value="F:ethanolamine ammonia-lyase activity"/>
    <property type="evidence" value="ECO:0007669"/>
    <property type="project" value="UniProtKB-UniRule"/>
</dbReference>
<dbReference type="PANTHER" id="PTHR39330:SF1">
    <property type="entry name" value="ETHANOLAMINE AMMONIA-LYASE SMALL SUBUNIT"/>
    <property type="match status" value="1"/>
</dbReference>
<sequence>MKPLVPDAATPPPTPAPRSDGDPGPDPWAHLRQHTPARIALGRVGVSLPTREVLGFSLAHAQARDAIHLPLDLATLVDQLLADGWPAPLSLHSRAHDRHQYLLRPDLGRRLDDASVAALQTWRTQNAAPDLALVVGDGLSALGIQRHAALLLAAIRAALGGRLTLSPPVLVRQARVAVADEVGEQLGARMVAMVVGERPGLSSPDSVGIYLTQAPRVGRNDAERNCISNVRPAGQDPLTAARRLAWLVHEGLRLGVTGVGLKDHSGLPMVAHAPAAPVAG</sequence>
<reference evidence="7 8" key="1">
    <citation type="submission" date="2019-09" db="EMBL/GenBank/DDBJ databases">
        <title>Hydrogenophaga aromatica sp. nov., isolated from a para-xylene-degrading enrichment culture.</title>
        <authorList>
            <person name="Tancsics A."/>
            <person name="Banerjee S."/>
        </authorList>
    </citation>
    <scope>NUCLEOTIDE SEQUENCE [LARGE SCALE GENOMIC DNA]</scope>
    <source>
        <strain evidence="7 8">D2P1</strain>
    </source>
</reference>
<keyword evidence="8" id="KW-1185">Reference proteome</keyword>
<comment type="caution">
    <text evidence="7">The sequence shown here is derived from an EMBL/GenBank/DDBJ whole genome shotgun (WGS) entry which is preliminary data.</text>
</comment>
<dbReference type="AlphaFoldDB" id="A0A7Y8KVE4"/>
<name>A0A7Y8KVE4_9BURK</name>
<comment type="function">
    <text evidence="5">Catalyzes the deamination of various vicinal amino-alcohols to oxo compounds. Allows this organism to utilize ethanolamine as the sole source of nitrogen and carbon in the presence of external vitamin B12.</text>
</comment>
<dbReference type="HAMAP" id="MF_00601">
    <property type="entry name" value="EutC"/>
    <property type="match status" value="1"/>
</dbReference>
<accession>A0A7Y8KVE4</accession>
<keyword evidence="3 5" id="KW-0170">Cobalt</keyword>
<dbReference type="EC" id="4.3.1.7" evidence="5"/>
<dbReference type="PIRSF" id="PIRSF018982">
    <property type="entry name" value="EutC"/>
    <property type="match status" value="1"/>
</dbReference>
<dbReference type="UniPathway" id="UPA00560"/>
<dbReference type="Proteomes" id="UP000545507">
    <property type="component" value="Unassembled WGS sequence"/>
</dbReference>
<comment type="similarity">
    <text evidence="5">Belongs to the EutC family.</text>
</comment>
<evidence type="ECO:0000256" key="5">
    <source>
        <dbReference type="HAMAP-Rule" id="MF_00601"/>
    </source>
</evidence>
<dbReference type="PANTHER" id="PTHR39330">
    <property type="entry name" value="ETHANOLAMINE AMMONIA-LYASE LIGHT CHAIN"/>
    <property type="match status" value="1"/>
</dbReference>
<feature type="binding site" evidence="5">
    <location>
        <position position="176"/>
    </location>
    <ligand>
        <name>adenosylcob(III)alamin</name>
        <dbReference type="ChEBI" id="CHEBI:18408"/>
    </ligand>
</feature>
<evidence type="ECO:0000256" key="2">
    <source>
        <dbReference type="ARBA" id="ARBA00023239"/>
    </source>
</evidence>
<dbReference type="RefSeq" id="WP_177132574.1">
    <property type="nucleotide sequence ID" value="NZ_VYGV01000001.1"/>
</dbReference>
<comment type="catalytic activity">
    <reaction evidence="5">
        <text>ethanolamine = acetaldehyde + NH4(+)</text>
        <dbReference type="Rhea" id="RHEA:15313"/>
        <dbReference type="ChEBI" id="CHEBI:15343"/>
        <dbReference type="ChEBI" id="CHEBI:28938"/>
        <dbReference type="ChEBI" id="CHEBI:57603"/>
        <dbReference type="EC" id="4.3.1.7"/>
    </reaction>
</comment>